<protein>
    <recommendedName>
        <fullName evidence="4">Retrotransposon gag domain-containing protein</fullName>
    </recommendedName>
</protein>
<comment type="caution">
    <text evidence="2">The sequence shown here is derived from an EMBL/GenBank/DDBJ whole genome shotgun (WGS) entry which is preliminary data.</text>
</comment>
<dbReference type="Proteomes" id="UP000257109">
    <property type="component" value="Unassembled WGS sequence"/>
</dbReference>
<keyword evidence="3" id="KW-1185">Reference proteome</keyword>
<accession>A0A371HFG4</accession>
<dbReference type="EMBL" id="QJKJ01002749">
    <property type="protein sequence ID" value="RDY01528.1"/>
    <property type="molecule type" value="Genomic_DNA"/>
</dbReference>
<gene>
    <name evidence="2" type="ORF">CR513_15136</name>
</gene>
<dbReference type="OrthoDB" id="1426925at2759"/>
<organism evidence="2 3">
    <name type="scientific">Mucuna pruriens</name>
    <name type="common">Velvet bean</name>
    <name type="synonym">Dolichos pruriens</name>
    <dbReference type="NCBI Taxonomy" id="157652"/>
    <lineage>
        <taxon>Eukaryota</taxon>
        <taxon>Viridiplantae</taxon>
        <taxon>Streptophyta</taxon>
        <taxon>Embryophyta</taxon>
        <taxon>Tracheophyta</taxon>
        <taxon>Spermatophyta</taxon>
        <taxon>Magnoliopsida</taxon>
        <taxon>eudicotyledons</taxon>
        <taxon>Gunneridae</taxon>
        <taxon>Pentapetalae</taxon>
        <taxon>rosids</taxon>
        <taxon>fabids</taxon>
        <taxon>Fabales</taxon>
        <taxon>Fabaceae</taxon>
        <taxon>Papilionoideae</taxon>
        <taxon>50 kb inversion clade</taxon>
        <taxon>NPAAA clade</taxon>
        <taxon>indigoferoid/millettioid clade</taxon>
        <taxon>Phaseoleae</taxon>
        <taxon>Mucuna</taxon>
    </lineage>
</organism>
<reference evidence="2" key="1">
    <citation type="submission" date="2018-05" db="EMBL/GenBank/DDBJ databases">
        <title>Draft genome of Mucuna pruriens seed.</title>
        <authorList>
            <person name="Nnadi N.E."/>
            <person name="Vos R."/>
            <person name="Hasami M.H."/>
            <person name="Devisetty U.K."/>
            <person name="Aguiy J.C."/>
        </authorList>
    </citation>
    <scope>NUCLEOTIDE SEQUENCE [LARGE SCALE GENOMIC DNA]</scope>
    <source>
        <strain evidence="2">JCA_2017</strain>
    </source>
</reference>
<feature type="compositionally biased region" description="Basic and acidic residues" evidence="1">
    <location>
        <begin position="1"/>
        <end position="10"/>
    </location>
</feature>
<feature type="non-terminal residue" evidence="2">
    <location>
        <position position="1"/>
    </location>
</feature>
<dbReference type="AlphaFoldDB" id="A0A371HFG4"/>
<feature type="region of interest" description="Disordered" evidence="1">
    <location>
        <begin position="1"/>
        <end position="21"/>
    </location>
</feature>
<sequence length="143" mass="16460">MTNPIPDKEATLTPLAPPEEPPILQNIMQEISEIWKQVTTESEMEIEIQDARSVEVTNRHSKLIRPTPEAPHRPPYRKGGGMHLDKYEGTTNSDENLTNYLTQVNLFNNEDAILCWIFPTSLKESALHWYMQLPANSIDSFRR</sequence>
<evidence type="ECO:0000313" key="3">
    <source>
        <dbReference type="Proteomes" id="UP000257109"/>
    </source>
</evidence>
<evidence type="ECO:0008006" key="4">
    <source>
        <dbReference type="Google" id="ProtNLM"/>
    </source>
</evidence>
<evidence type="ECO:0000256" key="1">
    <source>
        <dbReference type="SAM" id="MobiDB-lite"/>
    </source>
</evidence>
<evidence type="ECO:0000313" key="2">
    <source>
        <dbReference type="EMBL" id="RDY01528.1"/>
    </source>
</evidence>
<feature type="region of interest" description="Disordered" evidence="1">
    <location>
        <begin position="55"/>
        <end position="83"/>
    </location>
</feature>
<name>A0A371HFG4_MUCPR</name>
<proteinExistence type="predicted"/>